<name>A0A067P1E4_PLEO1</name>
<feature type="region of interest" description="Disordered" evidence="1">
    <location>
        <begin position="1"/>
        <end position="45"/>
    </location>
</feature>
<dbReference type="InParanoid" id="A0A067P1E4"/>
<organism evidence="2 3">
    <name type="scientific">Pleurotus ostreatus (strain PC15)</name>
    <name type="common">Oyster mushroom</name>
    <dbReference type="NCBI Taxonomy" id="1137138"/>
    <lineage>
        <taxon>Eukaryota</taxon>
        <taxon>Fungi</taxon>
        <taxon>Dikarya</taxon>
        <taxon>Basidiomycota</taxon>
        <taxon>Agaricomycotina</taxon>
        <taxon>Agaricomycetes</taxon>
        <taxon>Agaricomycetidae</taxon>
        <taxon>Agaricales</taxon>
        <taxon>Pleurotineae</taxon>
        <taxon>Pleurotaceae</taxon>
        <taxon>Pleurotus</taxon>
    </lineage>
</organism>
<proteinExistence type="predicted"/>
<dbReference type="VEuPathDB" id="FungiDB:PLEOSDRAFT_152395"/>
<evidence type="ECO:0000313" key="2">
    <source>
        <dbReference type="EMBL" id="KDQ33964.1"/>
    </source>
</evidence>
<dbReference type="HOGENOM" id="CLU_2146920_0_0_1"/>
<protein>
    <submittedName>
        <fullName evidence="2">Uncharacterized protein</fullName>
    </submittedName>
</protein>
<evidence type="ECO:0000313" key="3">
    <source>
        <dbReference type="Proteomes" id="UP000027073"/>
    </source>
</evidence>
<feature type="compositionally biased region" description="Basic and acidic residues" evidence="1">
    <location>
        <begin position="1"/>
        <end position="17"/>
    </location>
</feature>
<sequence>MQLTNDDEHHKQRRTEATRNSGPTTVCNDDDNSNNRGDGGGDHDVKEDHILSLFLITLLTTERAHAHTHTVSSVPEDPAGSCSGTQIPPPHLLLERRLPQPAPSAPFAPIPG</sequence>
<evidence type="ECO:0000256" key="1">
    <source>
        <dbReference type="SAM" id="MobiDB-lite"/>
    </source>
</evidence>
<dbReference type="AlphaFoldDB" id="A0A067P1E4"/>
<feature type="compositionally biased region" description="Polar residues" evidence="1">
    <location>
        <begin position="18"/>
        <end position="27"/>
    </location>
</feature>
<accession>A0A067P1E4</accession>
<feature type="region of interest" description="Disordered" evidence="1">
    <location>
        <begin position="66"/>
        <end position="112"/>
    </location>
</feature>
<dbReference type="Proteomes" id="UP000027073">
    <property type="component" value="Unassembled WGS sequence"/>
</dbReference>
<dbReference type="EMBL" id="KL198004">
    <property type="protein sequence ID" value="KDQ33964.1"/>
    <property type="molecule type" value="Genomic_DNA"/>
</dbReference>
<reference evidence="3" key="1">
    <citation type="journal article" date="2014" name="Proc. Natl. Acad. Sci. U.S.A.">
        <title>Extensive sampling of basidiomycete genomes demonstrates inadequacy of the white-rot/brown-rot paradigm for wood decay fungi.</title>
        <authorList>
            <person name="Riley R."/>
            <person name="Salamov A.A."/>
            <person name="Brown D.W."/>
            <person name="Nagy L.G."/>
            <person name="Floudas D."/>
            <person name="Held B.W."/>
            <person name="Levasseur A."/>
            <person name="Lombard V."/>
            <person name="Morin E."/>
            <person name="Otillar R."/>
            <person name="Lindquist E.A."/>
            <person name="Sun H."/>
            <person name="LaButti K.M."/>
            <person name="Schmutz J."/>
            <person name="Jabbour D."/>
            <person name="Luo H."/>
            <person name="Baker S.E."/>
            <person name="Pisabarro A.G."/>
            <person name="Walton J.D."/>
            <person name="Blanchette R.A."/>
            <person name="Henrissat B."/>
            <person name="Martin F."/>
            <person name="Cullen D."/>
            <person name="Hibbett D.S."/>
            <person name="Grigoriev I.V."/>
        </authorList>
    </citation>
    <scope>NUCLEOTIDE SEQUENCE [LARGE SCALE GENOMIC DNA]</scope>
    <source>
        <strain evidence="3">PC15</strain>
    </source>
</reference>
<gene>
    <name evidence="2" type="ORF">PLEOSDRAFT_152395</name>
</gene>
<feature type="compositionally biased region" description="Pro residues" evidence="1">
    <location>
        <begin position="100"/>
        <end position="112"/>
    </location>
</feature>